<name>F8DAA2_HALXS</name>
<dbReference type="KEGG" id="hxa:Halxa_3571"/>
<keyword evidence="4" id="KW-0256">Endoplasmic reticulum</keyword>
<dbReference type="EMBL" id="CP002839">
    <property type="protein sequence ID" value="AEH38182.1"/>
    <property type="molecule type" value="Genomic_DNA"/>
</dbReference>
<feature type="transmembrane region" description="Helical" evidence="7">
    <location>
        <begin position="137"/>
        <end position="163"/>
    </location>
</feature>
<evidence type="ECO:0000256" key="1">
    <source>
        <dbReference type="ARBA" id="ARBA00004477"/>
    </source>
</evidence>
<dbReference type="AlphaFoldDB" id="F8DAA2"/>
<evidence type="ECO:0000256" key="2">
    <source>
        <dbReference type="ARBA" id="ARBA00005512"/>
    </source>
</evidence>
<evidence type="ECO:0000313" key="10">
    <source>
        <dbReference type="EMBL" id="AEH38182.1"/>
    </source>
</evidence>
<evidence type="ECO:0000313" key="11">
    <source>
        <dbReference type="Proteomes" id="UP000006794"/>
    </source>
</evidence>
<keyword evidence="11" id="KW-1185">Reference proteome</keyword>
<dbReference type="STRING" id="797210.Halxa_3571"/>
<protein>
    <recommendedName>
        <fullName evidence="12">Lipase maturation factor family protein</fullName>
    </recommendedName>
</protein>
<dbReference type="InterPro" id="IPR057434">
    <property type="entry name" value="LMF1/2_N"/>
</dbReference>
<evidence type="ECO:0000259" key="9">
    <source>
        <dbReference type="Pfam" id="PF25179"/>
    </source>
</evidence>
<keyword evidence="6 7" id="KW-0472">Membrane</keyword>
<comment type="subcellular location">
    <subcellularLocation>
        <location evidence="1">Endoplasmic reticulum membrane</location>
        <topology evidence="1">Multi-pass membrane protein</topology>
    </subcellularLocation>
</comment>
<dbReference type="PANTHER" id="PTHR14463">
    <property type="entry name" value="LIPASE MATURATION FACTOR"/>
    <property type="match status" value="1"/>
</dbReference>
<reference evidence="10 11" key="1">
    <citation type="journal article" date="2012" name="Stand. Genomic Sci.">
        <title>Complete genome sequence of Halopiger xanaduensis type strain (SH-6(T)).</title>
        <authorList>
            <person name="Anderson I."/>
            <person name="Tindall B.J."/>
            <person name="Rohde M."/>
            <person name="Lucas S."/>
            <person name="Han J."/>
            <person name="Lapidus A."/>
            <person name="Cheng J.F."/>
            <person name="Goodwin L."/>
            <person name="Pitluck S."/>
            <person name="Peters L."/>
            <person name="Pati A."/>
            <person name="Mikhailova N."/>
            <person name="Pagani I."/>
            <person name="Teshima H."/>
            <person name="Han C."/>
            <person name="Tapia R."/>
            <person name="Land M."/>
            <person name="Woyke T."/>
            <person name="Klenk H.P."/>
            <person name="Kyrpides N."/>
            <person name="Ivanova N."/>
        </authorList>
    </citation>
    <scope>NUCLEOTIDE SEQUENCE [LARGE SCALE GENOMIC DNA]</scope>
    <source>
        <strain evidence="11">DSM 18323 / JCM 14033 / SH-6</strain>
    </source>
</reference>
<evidence type="ECO:0000259" key="8">
    <source>
        <dbReference type="Pfam" id="PF06762"/>
    </source>
</evidence>
<feature type="domain" description="Lipase maturation factor 1/2 N-terminal" evidence="8">
    <location>
        <begin position="125"/>
        <end position="276"/>
    </location>
</feature>
<evidence type="ECO:0000256" key="6">
    <source>
        <dbReference type="ARBA" id="ARBA00023136"/>
    </source>
</evidence>
<gene>
    <name evidence="10" type="ordered locus">Halxa_3571</name>
</gene>
<dbReference type="Pfam" id="PF06762">
    <property type="entry name" value="LMF1"/>
    <property type="match status" value="1"/>
</dbReference>
<dbReference type="RefSeq" id="WP_013881070.1">
    <property type="nucleotide sequence ID" value="NC_015666.1"/>
</dbReference>
<dbReference type="PANTHER" id="PTHR14463:SF10">
    <property type="entry name" value="LIPASE MATURATION FACTOR 1"/>
    <property type="match status" value="1"/>
</dbReference>
<dbReference type="OrthoDB" id="169983at2157"/>
<accession>F8DAA2</accession>
<feature type="transmembrane region" description="Helical" evidence="7">
    <location>
        <begin position="69"/>
        <end position="93"/>
    </location>
</feature>
<proteinExistence type="inferred from homology"/>
<keyword evidence="3 7" id="KW-0812">Transmembrane</keyword>
<feature type="transmembrane region" description="Helical" evidence="7">
    <location>
        <begin position="105"/>
        <end position="125"/>
    </location>
</feature>
<organism evidence="10 11">
    <name type="scientific">Halopiger xanaduensis (strain DSM 18323 / JCM 14033 / SH-6)</name>
    <dbReference type="NCBI Taxonomy" id="797210"/>
    <lineage>
        <taxon>Archaea</taxon>
        <taxon>Methanobacteriati</taxon>
        <taxon>Methanobacteriota</taxon>
        <taxon>Stenosarchaea group</taxon>
        <taxon>Halobacteria</taxon>
        <taxon>Halobacteriales</taxon>
        <taxon>Natrialbaceae</taxon>
        <taxon>Halopiger</taxon>
    </lineage>
</organism>
<evidence type="ECO:0000256" key="3">
    <source>
        <dbReference type="ARBA" id="ARBA00022692"/>
    </source>
</evidence>
<evidence type="ECO:0000256" key="4">
    <source>
        <dbReference type="ARBA" id="ARBA00022824"/>
    </source>
</evidence>
<feature type="domain" description="Lipase maturation factor 1/2 C-terminal" evidence="9">
    <location>
        <begin position="336"/>
        <end position="478"/>
    </location>
</feature>
<comment type="similarity">
    <text evidence="2">Belongs to the lipase maturation factor family.</text>
</comment>
<dbReference type="Pfam" id="PF25179">
    <property type="entry name" value="LMF1_C"/>
    <property type="match status" value="1"/>
</dbReference>
<feature type="transmembrane region" description="Helical" evidence="7">
    <location>
        <begin position="12"/>
        <end position="33"/>
    </location>
</feature>
<dbReference type="HOGENOM" id="CLU_020557_2_0_2"/>
<dbReference type="eggNOG" id="arCOG10779">
    <property type="taxonomic scope" value="Archaea"/>
</dbReference>
<feature type="transmembrane region" description="Helical" evidence="7">
    <location>
        <begin position="296"/>
        <end position="314"/>
    </location>
</feature>
<dbReference type="GeneID" id="10798519"/>
<keyword evidence="5 7" id="KW-1133">Transmembrane helix</keyword>
<dbReference type="Proteomes" id="UP000006794">
    <property type="component" value="Chromosome"/>
</dbReference>
<evidence type="ECO:0000256" key="7">
    <source>
        <dbReference type="SAM" id="Phobius"/>
    </source>
</evidence>
<evidence type="ECO:0008006" key="12">
    <source>
        <dbReference type="Google" id="ProtNLM"/>
    </source>
</evidence>
<dbReference type="InterPro" id="IPR057433">
    <property type="entry name" value="LMF1/2_C"/>
</dbReference>
<sequence>MLHGEEFWLVRFLFQRGLALLYLLAFLVAAFQFRPLAGEDGLLPLERYVEGVSFRDRPSLFYYYPSDRVIGVAAWTGVALAALTLFAAPYWSVVPDAYATPVSMVLWAAMWALYLSFVNAGQVFYGYGWESMLLETGFLAIFLGAGSAAPPVVVLVLVQWVLFRNMFGAGLIKLRGDECWRDLSCMDHHYETQPIPNPASWFAHHLPDRFHRVETFGNHAVELLIPFLYFAPQPWSSLAGAATIGFMGWLMLTGNFAWLNALTIVLAIATFSDGALEAAFPFPLPIAAPEAAPTPTYLQALSILLAVFVLALSVRPARNMLSRSQTMNTAFDPLHLVNTYGAFGSITRDRYEIVIEGTTDEEITENTEWHEYRFKGKPTDPERRPPQVAPYHLRLDWQLWFAAMSPSPRRHPWFLRLLEKVLEGDDAVRGLLAEDPFADAGETPEHVRAIRYRYRYTTPAERAETGRWWRRERVGTYVSPVSSSEVRLRRRPLR</sequence>
<evidence type="ECO:0000256" key="5">
    <source>
        <dbReference type="ARBA" id="ARBA00022989"/>
    </source>
</evidence>
<dbReference type="GO" id="GO:0051604">
    <property type="term" value="P:protein maturation"/>
    <property type="evidence" value="ECO:0007669"/>
    <property type="project" value="InterPro"/>
</dbReference>
<feature type="transmembrane region" description="Helical" evidence="7">
    <location>
        <begin position="256"/>
        <end position="276"/>
    </location>
</feature>
<dbReference type="InterPro" id="IPR009613">
    <property type="entry name" value="LMF"/>
</dbReference>